<dbReference type="CDD" id="cd05260">
    <property type="entry name" value="GDP_MD_SDR_e"/>
    <property type="match status" value="1"/>
</dbReference>
<dbReference type="GO" id="GO:0008446">
    <property type="term" value="F:GDP-mannose 4,6-dehydratase activity"/>
    <property type="evidence" value="ECO:0007669"/>
    <property type="project" value="UniProtKB-EC"/>
</dbReference>
<dbReference type="InterPro" id="IPR036291">
    <property type="entry name" value="NAD(P)-bd_dom_sf"/>
</dbReference>
<evidence type="ECO:0000313" key="9">
    <source>
        <dbReference type="Proteomes" id="UP000256913"/>
    </source>
</evidence>
<dbReference type="FunFam" id="3.40.50.720:FF:000924">
    <property type="entry name" value="GDP-mannose 4,6 dehydratase"/>
    <property type="match status" value="1"/>
</dbReference>
<accession>A0A3D9ZJE9</accession>
<dbReference type="Pfam" id="PF16363">
    <property type="entry name" value="GDP_Man_Dehyd"/>
    <property type="match status" value="1"/>
</dbReference>
<keyword evidence="9" id="KW-1185">Reference proteome</keyword>
<proteinExistence type="inferred from homology"/>
<comment type="similarity">
    <text evidence="3">Belongs to the NAD(P)-dependent epimerase/dehydratase family. GDP-mannose 4,6-dehydratase subfamily.</text>
</comment>
<evidence type="ECO:0000256" key="3">
    <source>
        <dbReference type="ARBA" id="ARBA00009263"/>
    </source>
</evidence>
<dbReference type="OrthoDB" id="9779041at2"/>
<reference evidence="8 9" key="1">
    <citation type="submission" date="2018-08" db="EMBL/GenBank/DDBJ databases">
        <title>Sequencing the genomes of 1000 actinobacteria strains.</title>
        <authorList>
            <person name="Klenk H.-P."/>
        </authorList>
    </citation>
    <scope>NUCLEOTIDE SEQUENCE [LARGE SCALE GENOMIC DNA]</scope>
    <source>
        <strain evidence="8 9">DSM 44099</strain>
    </source>
</reference>
<organism evidence="8 9">
    <name type="scientific">Asanoa ferruginea</name>
    <dbReference type="NCBI Taxonomy" id="53367"/>
    <lineage>
        <taxon>Bacteria</taxon>
        <taxon>Bacillati</taxon>
        <taxon>Actinomycetota</taxon>
        <taxon>Actinomycetes</taxon>
        <taxon>Micromonosporales</taxon>
        <taxon>Micromonosporaceae</taxon>
        <taxon>Asanoa</taxon>
    </lineage>
</organism>
<evidence type="ECO:0000313" key="8">
    <source>
        <dbReference type="EMBL" id="REF96664.1"/>
    </source>
</evidence>
<dbReference type="EMBL" id="QUMQ01000001">
    <property type="protein sequence ID" value="REF96664.1"/>
    <property type="molecule type" value="Genomic_DNA"/>
</dbReference>
<evidence type="ECO:0000256" key="6">
    <source>
        <dbReference type="ARBA" id="ARBA00059383"/>
    </source>
</evidence>
<dbReference type="AlphaFoldDB" id="A0A3D9ZJE9"/>
<protein>
    <recommendedName>
        <fullName evidence="4">GDP-mannose 4,6-dehydratase</fullName>
        <ecNumber evidence="4">4.2.1.47</ecNumber>
    </recommendedName>
</protein>
<dbReference type="RefSeq" id="WP_116068144.1">
    <property type="nucleotide sequence ID" value="NZ_BONB01000019.1"/>
</dbReference>
<dbReference type="InterPro" id="IPR006368">
    <property type="entry name" value="GDP_Man_deHydtase"/>
</dbReference>
<evidence type="ECO:0000259" key="7">
    <source>
        <dbReference type="Pfam" id="PF16363"/>
    </source>
</evidence>
<dbReference type="Gene3D" id="3.90.25.10">
    <property type="entry name" value="UDP-galactose 4-epimerase, domain 1"/>
    <property type="match status" value="1"/>
</dbReference>
<dbReference type="PANTHER" id="PTHR43715:SF1">
    <property type="entry name" value="GDP-MANNOSE 4,6 DEHYDRATASE"/>
    <property type="match status" value="1"/>
</dbReference>
<keyword evidence="5" id="KW-0456">Lyase</keyword>
<evidence type="ECO:0000256" key="2">
    <source>
        <dbReference type="ARBA" id="ARBA00001937"/>
    </source>
</evidence>
<name>A0A3D9ZJE9_9ACTN</name>
<comment type="function">
    <text evidence="6">Catalyzes the conversion of GDP-D-mannose to GDP-4-dehydro-6-deoxy-D-mannose.</text>
</comment>
<feature type="domain" description="NAD(P)-binding" evidence="7">
    <location>
        <begin position="6"/>
        <end position="312"/>
    </location>
</feature>
<dbReference type="InterPro" id="IPR016040">
    <property type="entry name" value="NAD(P)-bd_dom"/>
</dbReference>
<dbReference type="SUPFAM" id="SSF51735">
    <property type="entry name" value="NAD(P)-binding Rossmann-fold domains"/>
    <property type="match status" value="1"/>
</dbReference>
<sequence length="329" mass="36632">MGRTALISGVAGQDGSYLLEFLLDRRYQVVGFDIDEAALARLAEVVAARPDGHLATLRPGDVTQRDEVEGLVAQTRPAEIYNLAAQSFVGRSHEDPFDDLVVVSGVLNLLESIRRQGLPARFYQASTAEMFGDAPATQSETTPLEPISPYACAKLYAHHMVRMYRDVHGLKAASGILFNHESPRRRTEFVTRKITHGVAAIVSGQATELRLGNFDARRDWGHARDYVRAMWLMLRRDEPADYVIASGVSRSVAEFAHFAFDLVGLDWRDYVVHDPALQRPSDPRNHCGNAARARVELGWRPEVSFEALVTEMLDADLEAHGLDPKSVRR</sequence>
<comment type="cofactor">
    <cofactor evidence="2">
        <name>NADP(+)</name>
        <dbReference type="ChEBI" id="CHEBI:58349"/>
    </cofactor>
</comment>
<comment type="catalytic activity">
    <reaction evidence="1">
        <text>GDP-alpha-D-mannose = GDP-4-dehydro-alpha-D-rhamnose + H2O</text>
        <dbReference type="Rhea" id="RHEA:23820"/>
        <dbReference type="ChEBI" id="CHEBI:15377"/>
        <dbReference type="ChEBI" id="CHEBI:57527"/>
        <dbReference type="ChEBI" id="CHEBI:57964"/>
        <dbReference type="EC" id="4.2.1.47"/>
    </reaction>
</comment>
<dbReference type="EC" id="4.2.1.47" evidence="4"/>
<evidence type="ECO:0000256" key="5">
    <source>
        <dbReference type="ARBA" id="ARBA00023239"/>
    </source>
</evidence>
<evidence type="ECO:0000256" key="1">
    <source>
        <dbReference type="ARBA" id="ARBA00000188"/>
    </source>
</evidence>
<dbReference type="Proteomes" id="UP000256913">
    <property type="component" value="Unassembled WGS sequence"/>
</dbReference>
<dbReference type="PANTHER" id="PTHR43715">
    <property type="entry name" value="GDP-MANNOSE 4,6-DEHYDRATASE"/>
    <property type="match status" value="1"/>
</dbReference>
<comment type="caution">
    <text evidence="8">The sequence shown here is derived from an EMBL/GenBank/DDBJ whole genome shotgun (WGS) entry which is preliminary data.</text>
</comment>
<gene>
    <name evidence="8" type="ORF">DFJ67_2655</name>
</gene>
<dbReference type="GO" id="GO:0042351">
    <property type="term" value="P:'de novo' GDP-L-fucose biosynthetic process"/>
    <property type="evidence" value="ECO:0007669"/>
    <property type="project" value="TreeGrafter"/>
</dbReference>
<evidence type="ECO:0000256" key="4">
    <source>
        <dbReference type="ARBA" id="ARBA00011989"/>
    </source>
</evidence>
<dbReference type="Gene3D" id="3.40.50.720">
    <property type="entry name" value="NAD(P)-binding Rossmann-like Domain"/>
    <property type="match status" value="1"/>
</dbReference>